<sequence length="287" mass="32643">MLVQTVSKGKIPTMVRSKKLRKLFHGIALASISLNLFLLPSYCEPIVLQGNLTHAEKLVDSGQQIGKPLARTDNCGGDKDWFQVPSWLAGEWLAISTVMTEHENVLTGESQNTSSIQESRFTDTFGYQRDKYGNVWSIKFIPDVITVHEKEHESTEPQKAKMWVVRRTLEPVSENADRALYKITEFMSKIDSAKKVIEQESRESFAWYVNLKSGQIARLVDTMSYDKDGHAVERYQKTSILRRSKVFIPKDEAGNRNLRTSFCKYLELSGQGNLIPQKTGAQENTHK</sequence>
<name>A0A8J7TNG0_9BACT</name>
<dbReference type="AlphaFoldDB" id="A0A8J7TNG0"/>
<comment type="caution">
    <text evidence="1">The sequence shown here is derived from an EMBL/GenBank/DDBJ whole genome shotgun (WGS) entry which is preliminary data.</text>
</comment>
<dbReference type="Proteomes" id="UP000664277">
    <property type="component" value="Unassembled WGS sequence"/>
</dbReference>
<gene>
    <name evidence="1" type="ORF">J0M35_16890</name>
</gene>
<evidence type="ECO:0000313" key="1">
    <source>
        <dbReference type="EMBL" id="MBN8662046.1"/>
    </source>
</evidence>
<organism evidence="1 2">
    <name type="scientific">Candidatus Obscuribacter phosphatis</name>
    <dbReference type="NCBI Taxonomy" id="1906157"/>
    <lineage>
        <taxon>Bacteria</taxon>
        <taxon>Bacillati</taxon>
        <taxon>Candidatus Melainabacteria</taxon>
        <taxon>Candidatus Obscuribacterales</taxon>
        <taxon>Candidatus Obscuribacteraceae</taxon>
        <taxon>Candidatus Obscuribacter</taxon>
    </lineage>
</organism>
<proteinExistence type="predicted"/>
<protein>
    <submittedName>
        <fullName evidence="1">Uncharacterized protein</fullName>
    </submittedName>
</protein>
<reference evidence="1" key="1">
    <citation type="submission" date="2021-02" db="EMBL/GenBank/DDBJ databases">
        <title>Genome-Resolved Metagenomics of a Microbial Community Performing Photosynthetic Biological Nutrient Removal.</title>
        <authorList>
            <person name="Mcdaniel E.A."/>
        </authorList>
    </citation>
    <scope>NUCLEOTIDE SEQUENCE</scope>
    <source>
        <strain evidence="1">UWPOB_OBS1</strain>
    </source>
</reference>
<accession>A0A8J7TNG0</accession>
<evidence type="ECO:0000313" key="2">
    <source>
        <dbReference type="Proteomes" id="UP000664277"/>
    </source>
</evidence>
<dbReference type="EMBL" id="JAFLCK010000029">
    <property type="protein sequence ID" value="MBN8662046.1"/>
    <property type="molecule type" value="Genomic_DNA"/>
</dbReference>